<name>B4N3R6_DROWI</name>
<dbReference type="InParanoid" id="B4N3R6"/>
<dbReference type="SUPFAM" id="SSF57625">
    <property type="entry name" value="Invertebrate chitin-binding proteins"/>
    <property type="match status" value="1"/>
</dbReference>
<keyword evidence="3" id="KW-1185">Reference proteome</keyword>
<proteinExistence type="predicted"/>
<sequence length="87" mass="9860">MDINPLPDALDQTATDTAVWNADDACVVANRTTTFQNQADQTCNSYIYCYLSNGIYRAQIRKCKLYEYFDELLKSCSTTQPEGCINE</sequence>
<evidence type="ECO:0000313" key="3">
    <source>
        <dbReference type="Proteomes" id="UP000007798"/>
    </source>
</evidence>
<accession>B4N3R6</accession>
<protein>
    <recommendedName>
        <fullName evidence="1">Chitin-binding type-2 domain-containing protein</fullName>
    </recommendedName>
</protein>
<feature type="domain" description="Chitin-binding type-2" evidence="1">
    <location>
        <begin position="23"/>
        <end position="86"/>
    </location>
</feature>
<evidence type="ECO:0000313" key="2">
    <source>
        <dbReference type="EMBL" id="EDW79271.2"/>
    </source>
</evidence>
<dbReference type="AlphaFoldDB" id="B4N3R6"/>
<dbReference type="OrthoDB" id="7872662at2759"/>
<dbReference type="FunCoup" id="B4N3R6">
    <property type="interactions" value="2"/>
</dbReference>
<dbReference type="GO" id="GO:0005576">
    <property type="term" value="C:extracellular region"/>
    <property type="evidence" value="ECO:0007669"/>
    <property type="project" value="InterPro"/>
</dbReference>
<dbReference type="EMBL" id="CH964095">
    <property type="protein sequence ID" value="EDW79271.2"/>
    <property type="molecule type" value="Genomic_DNA"/>
</dbReference>
<evidence type="ECO:0000259" key="1">
    <source>
        <dbReference type="PROSITE" id="PS50940"/>
    </source>
</evidence>
<organism evidence="2 3">
    <name type="scientific">Drosophila willistoni</name>
    <name type="common">Fruit fly</name>
    <dbReference type="NCBI Taxonomy" id="7260"/>
    <lineage>
        <taxon>Eukaryota</taxon>
        <taxon>Metazoa</taxon>
        <taxon>Ecdysozoa</taxon>
        <taxon>Arthropoda</taxon>
        <taxon>Hexapoda</taxon>
        <taxon>Insecta</taxon>
        <taxon>Pterygota</taxon>
        <taxon>Neoptera</taxon>
        <taxon>Endopterygota</taxon>
        <taxon>Diptera</taxon>
        <taxon>Brachycera</taxon>
        <taxon>Muscomorpha</taxon>
        <taxon>Ephydroidea</taxon>
        <taxon>Drosophilidae</taxon>
        <taxon>Drosophila</taxon>
        <taxon>Sophophora</taxon>
    </lineage>
</organism>
<reference evidence="2 3" key="1">
    <citation type="journal article" date="2007" name="Nature">
        <title>Evolution of genes and genomes on the Drosophila phylogeny.</title>
        <authorList>
            <consortium name="Drosophila 12 Genomes Consortium"/>
            <person name="Clark A.G."/>
            <person name="Eisen M.B."/>
            <person name="Smith D.R."/>
            <person name="Bergman C.M."/>
            <person name="Oliver B."/>
            <person name="Markow T.A."/>
            <person name="Kaufman T.C."/>
            <person name="Kellis M."/>
            <person name="Gelbart W."/>
            <person name="Iyer V.N."/>
            <person name="Pollard D.A."/>
            <person name="Sackton T.B."/>
            <person name="Larracuente A.M."/>
            <person name="Singh N.D."/>
            <person name="Abad J.P."/>
            <person name="Abt D.N."/>
            <person name="Adryan B."/>
            <person name="Aguade M."/>
            <person name="Akashi H."/>
            <person name="Anderson W.W."/>
            <person name="Aquadro C.F."/>
            <person name="Ardell D.H."/>
            <person name="Arguello R."/>
            <person name="Artieri C.G."/>
            <person name="Barbash D.A."/>
            <person name="Barker D."/>
            <person name="Barsanti P."/>
            <person name="Batterham P."/>
            <person name="Batzoglou S."/>
            <person name="Begun D."/>
            <person name="Bhutkar A."/>
            <person name="Blanco E."/>
            <person name="Bosak S.A."/>
            <person name="Bradley R.K."/>
            <person name="Brand A.D."/>
            <person name="Brent M.R."/>
            <person name="Brooks A.N."/>
            <person name="Brown R.H."/>
            <person name="Butlin R.K."/>
            <person name="Caggese C."/>
            <person name="Calvi B.R."/>
            <person name="Bernardo de Carvalho A."/>
            <person name="Caspi A."/>
            <person name="Castrezana S."/>
            <person name="Celniker S.E."/>
            <person name="Chang J.L."/>
            <person name="Chapple C."/>
            <person name="Chatterji S."/>
            <person name="Chinwalla A."/>
            <person name="Civetta A."/>
            <person name="Clifton S.W."/>
            <person name="Comeron J.M."/>
            <person name="Costello J.C."/>
            <person name="Coyne J.A."/>
            <person name="Daub J."/>
            <person name="David R.G."/>
            <person name="Delcher A.L."/>
            <person name="Delehaunty K."/>
            <person name="Do C.B."/>
            <person name="Ebling H."/>
            <person name="Edwards K."/>
            <person name="Eickbush T."/>
            <person name="Evans J.D."/>
            <person name="Filipski A."/>
            <person name="Findeiss S."/>
            <person name="Freyhult E."/>
            <person name="Fulton L."/>
            <person name="Fulton R."/>
            <person name="Garcia A.C."/>
            <person name="Gardiner A."/>
            <person name="Garfield D.A."/>
            <person name="Garvin B.E."/>
            <person name="Gibson G."/>
            <person name="Gilbert D."/>
            <person name="Gnerre S."/>
            <person name="Godfrey J."/>
            <person name="Good R."/>
            <person name="Gotea V."/>
            <person name="Gravely B."/>
            <person name="Greenberg A.J."/>
            <person name="Griffiths-Jones S."/>
            <person name="Gross S."/>
            <person name="Guigo R."/>
            <person name="Gustafson E.A."/>
            <person name="Haerty W."/>
            <person name="Hahn M.W."/>
            <person name="Halligan D.L."/>
            <person name="Halpern A.L."/>
            <person name="Halter G.M."/>
            <person name="Han M.V."/>
            <person name="Heger A."/>
            <person name="Hillier L."/>
            <person name="Hinrichs A.S."/>
            <person name="Holmes I."/>
            <person name="Hoskins R.A."/>
            <person name="Hubisz M.J."/>
            <person name="Hultmark D."/>
            <person name="Huntley M.A."/>
            <person name="Jaffe D.B."/>
            <person name="Jagadeeshan S."/>
            <person name="Jeck W.R."/>
            <person name="Johnson J."/>
            <person name="Jones C.D."/>
            <person name="Jordan W.C."/>
            <person name="Karpen G.H."/>
            <person name="Kataoka E."/>
            <person name="Keightley P.D."/>
            <person name="Kheradpour P."/>
            <person name="Kirkness E.F."/>
            <person name="Koerich L.B."/>
            <person name="Kristiansen K."/>
            <person name="Kudrna D."/>
            <person name="Kulathinal R.J."/>
            <person name="Kumar S."/>
            <person name="Kwok R."/>
            <person name="Lander E."/>
            <person name="Langley C.H."/>
            <person name="Lapoint R."/>
            <person name="Lazzaro B.P."/>
            <person name="Lee S.J."/>
            <person name="Levesque L."/>
            <person name="Li R."/>
            <person name="Lin C.F."/>
            <person name="Lin M.F."/>
            <person name="Lindblad-Toh K."/>
            <person name="Llopart A."/>
            <person name="Long M."/>
            <person name="Low L."/>
            <person name="Lozovsky E."/>
            <person name="Lu J."/>
            <person name="Luo M."/>
            <person name="Machado C.A."/>
            <person name="Makalowski W."/>
            <person name="Marzo M."/>
            <person name="Matsuda M."/>
            <person name="Matzkin L."/>
            <person name="McAllister B."/>
            <person name="McBride C.S."/>
            <person name="McKernan B."/>
            <person name="McKernan K."/>
            <person name="Mendez-Lago M."/>
            <person name="Minx P."/>
            <person name="Mollenhauer M.U."/>
            <person name="Montooth K."/>
            <person name="Mount S.M."/>
            <person name="Mu X."/>
            <person name="Myers E."/>
            <person name="Negre B."/>
            <person name="Newfeld S."/>
            <person name="Nielsen R."/>
            <person name="Noor M.A."/>
            <person name="O'Grady P."/>
            <person name="Pachter L."/>
            <person name="Papaceit M."/>
            <person name="Parisi M.J."/>
            <person name="Parisi M."/>
            <person name="Parts L."/>
            <person name="Pedersen J.S."/>
            <person name="Pesole G."/>
            <person name="Phillippy A.M."/>
            <person name="Ponting C.P."/>
            <person name="Pop M."/>
            <person name="Porcelli D."/>
            <person name="Powell J.R."/>
            <person name="Prohaska S."/>
            <person name="Pruitt K."/>
            <person name="Puig M."/>
            <person name="Quesneville H."/>
            <person name="Ram K.R."/>
            <person name="Rand D."/>
            <person name="Rasmussen M.D."/>
            <person name="Reed L.K."/>
            <person name="Reenan R."/>
            <person name="Reily A."/>
            <person name="Remington K.A."/>
            <person name="Rieger T.T."/>
            <person name="Ritchie M.G."/>
            <person name="Robin C."/>
            <person name="Rogers Y.H."/>
            <person name="Rohde C."/>
            <person name="Rozas J."/>
            <person name="Rubenfield M.J."/>
            <person name="Ruiz A."/>
            <person name="Russo S."/>
            <person name="Salzberg S.L."/>
            <person name="Sanchez-Gracia A."/>
            <person name="Saranga D.J."/>
            <person name="Sato H."/>
            <person name="Schaeffer S.W."/>
            <person name="Schatz M.C."/>
            <person name="Schlenke T."/>
            <person name="Schwartz R."/>
            <person name="Segarra C."/>
            <person name="Singh R.S."/>
            <person name="Sirot L."/>
            <person name="Sirota M."/>
            <person name="Sisneros N.B."/>
            <person name="Smith C.D."/>
            <person name="Smith T.F."/>
            <person name="Spieth J."/>
            <person name="Stage D.E."/>
            <person name="Stark A."/>
            <person name="Stephan W."/>
            <person name="Strausberg R.L."/>
            <person name="Strempel S."/>
            <person name="Sturgill D."/>
            <person name="Sutton G."/>
            <person name="Sutton G.G."/>
            <person name="Tao W."/>
            <person name="Teichmann S."/>
            <person name="Tobari Y.N."/>
            <person name="Tomimura Y."/>
            <person name="Tsolas J.M."/>
            <person name="Valente V.L."/>
            <person name="Venter E."/>
            <person name="Venter J.C."/>
            <person name="Vicario S."/>
            <person name="Vieira F.G."/>
            <person name="Vilella A.J."/>
            <person name="Villasante A."/>
            <person name="Walenz B."/>
            <person name="Wang J."/>
            <person name="Wasserman M."/>
            <person name="Watts T."/>
            <person name="Wilson D."/>
            <person name="Wilson R.K."/>
            <person name="Wing R.A."/>
            <person name="Wolfner M.F."/>
            <person name="Wong A."/>
            <person name="Wong G.K."/>
            <person name="Wu C.I."/>
            <person name="Wu G."/>
            <person name="Yamamoto D."/>
            <person name="Yang H.P."/>
            <person name="Yang S.P."/>
            <person name="Yorke J.A."/>
            <person name="Yoshida K."/>
            <person name="Zdobnov E."/>
            <person name="Zhang P."/>
            <person name="Zhang Y."/>
            <person name="Zimin A.V."/>
            <person name="Baldwin J."/>
            <person name="Abdouelleil A."/>
            <person name="Abdulkadir J."/>
            <person name="Abebe A."/>
            <person name="Abera B."/>
            <person name="Abreu J."/>
            <person name="Acer S.C."/>
            <person name="Aftuck L."/>
            <person name="Alexander A."/>
            <person name="An P."/>
            <person name="Anderson E."/>
            <person name="Anderson S."/>
            <person name="Arachi H."/>
            <person name="Azer M."/>
            <person name="Bachantsang P."/>
            <person name="Barry A."/>
            <person name="Bayul T."/>
            <person name="Berlin A."/>
            <person name="Bessette D."/>
            <person name="Bloom T."/>
            <person name="Blye J."/>
            <person name="Boguslavskiy L."/>
            <person name="Bonnet C."/>
            <person name="Boukhgalter B."/>
            <person name="Bourzgui I."/>
            <person name="Brown A."/>
            <person name="Cahill P."/>
            <person name="Channer S."/>
            <person name="Cheshatsang Y."/>
            <person name="Chuda L."/>
            <person name="Citroen M."/>
            <person name="Collymore A."/>
            <person name="Cooke P."/>
            <person name="Costello M."/>
            <person name="D'Aco K."/>
            <person name="Daza R."/>
            <person name="De Haan G."/>
            <person name="DeGray S."/>
            <person name="DeMaso C."/>
            <person name="Dhargay N."/>
            <person name="Dooley K."/>
            <person name="Dooley E."/>
            <person name="Doricent M."/>
            <person name="Dorje P."/>
            <person name="Dorjee K."/>
            <person name="Dupes A."/>
            <person name="Elong R."/>
            <person name="Falk J."/>
            <person name="Farina A."/>
            <person name="Faro S."/>
            <person name="Ferguson D."/>
            <person name="Fisher S."/>
            <person name="Foley C.D."/>
            <person name="Franke A."/>
            <person name="Friedrich D."/>
            <person name="Gadbois L."/>
            <person name="Gearin G."/>
            <person name="Gearin C.R."/>
            <person name="Giannoukos G."/>
            <person name="Goode T."/>
            <person name="Graham J."/>
            <person name="Grandbois E."/>
            <person name="Grewal S."/>
            <person name="Gyaltsen K."/>
            <person name="Hafez N."/>
            <person name="Hagos B."/>
            <person name="Hall J."/>
            <person name="Henson C."/>
            <person name="Hollinger A."/>
            <person name="Honan T."/>
            <person name="Huard M.D."/>
            <person name="Hughes L."/>
            <person name="Hurhula B."/>
            <person name="Husby M.E."/>
            <person name="Kamat A."/>
            <person name="Kanga B."/>
            <person name="Kashin S."/>
            <person name="Khazanovich D."/>
            <person name="Kisner P."/>
            <person name="Lance K."/>
            <person name="Lara M."/>
            <person name="Lee W."/>
            <person name="Lennon N."/>
            <person name="Letendre F."/>
            <person name="LeVine R."/>
            <person name="Lipovsky A."/>
            <person name="Liu X."/>
            <person name="Liu J."/>
            <person name="Liu S."/>
            <person name="Lokyitsang T."/>
            <person name="Lokyitsang Y."/>
            <person name="Lubonja R."/>
            <person name="Lui A."/>
            <person name="MacDonald P."/>
            <person name="Magnisalis V."/>
            <person name="Maru K."/>
            <person name="Matthews C."/>
            <person name="McCusker W."/>
            <person name="McDonough S."/>
            <person name="Mehta T."/>
            <person name="Meldrim J."/>
            <person name="Meneus L."/>
            <person name="Mihai O."/>
            <person name="Mihalev A."/>
            <person name="Mihova T."/>
            <person name="Mittelman R."/>
            <person name="Mlenga V."/>
            <person name="Montmayeur A."/>
            <person name="Mulrain L."/>
            <person name="Navidi A."/>
            <person name="Naylor J."/>
            <person name="Negash T."/>
            <person name="Nguyen T."/>
            <person name="Nguyen N."/>
            <person name="Nicol R."/>
            <person name="Norbu C."/>
            <person name="Norbu N."/>
            <person name="Novod N."/>
            <person name="O'Neill B."/>
            <person name="Osman S."/>
            <person name="Markiewicz E."/>
            <person name="Oyono O.L."/>
            <person name="Patti C."/>
            <person name="Phunkhang P."/>
            <person name="Pierre F."/>
            <person name="Priest M."/>
            <person name="Raghuraman S."/>
            <person name="Rege F."/>
            <person name="Reyes R."/>
            <person name="Rise C."/>
            <person name="Rogov P."/>
            <person name="Ross K."/>
            <person name="Ryan E."/>
            <person name="Settipalli S."/>
            <person name="Shea T."/>
            <person name="Sherpa N."/>
            <person name="Shi L."/>
            <person name="Shih D."/>
            <person name="Sparrow T."/>
            <person name="Spaulding J."/>
            <person name="Stalker J."/>
            <person name="Stange-Thomann N."/>
            <person name="Stavropoulos S."/>
            <person name="Stone C."/>
            <person name="Strader C."/>
            <person name="Tesfaye S."/>
            <person name="Thomson T."/>
            <person name="Thoulutsang Y."/>
            <person name="Thoulutsang D."/>
            <person name="Topham K."/>
            <person name="Topping I."/>
            <person name="Tsamla T."/>
            <person name="Vassiliev H."/>
            <person name="Vo A."/>
            <person name="Wangchuk T."/>
            <person name="Wangdi T."/>
            <person name="Weiand M."/>
            <person name="Wilkinson J."/>
            <person name="Wilson A."/>
            <person name="Yadav S."/>
            <person name="Young G."/>
            <person name="Yu Q."/>
            <person name="Zembek L."/>
            <person name="Zhong D."/>
            <person name="Zimmer A."/>
            <person name="Zwirko Z."/>
            <person name="Jaffe D.B."/>
            <person name="Alvarez P."/>
            <person name="Brockman W."/>
            <person name="Butler J."/>
            <person name="Chin C."/>
            <person name="Gnerre S."/>
            <person name="Grabherr M."/>
            <person name="Kleber M."/>
            <person name="Mauceli E."/>
            <person name="MacCallum I."/>
        </authorList>
    </citation>
    <scope>NUCLEOTIDE SEQUENCE [LARGE SCALE GENOMIC DNA]</scope>
    <source>
        <strain evidence="3">Tucson 14030-0811.24</strain>
    </source>
</reference>
<dbReference type="InterPro" id="IPR036508">
    <property type="entry name" value="Chitin-bd_dom_sf"/>
</dbReference>
<dbReference type="Proteomes" id="UP000007798">
    <property type="component" value="Unassembled WGS sequence"/>
</dbReference>
<dbReference type="PROSITE" id="PS50940">
    <property type="entry name" value="CHIT_BIND_II"/>
    <property type="match status" value="1"/>
</dbReference>
<dbReference type="HOGENOM" id="CLU_2374953_0_0_1"/>
<dbReference type="InterPro" id="IPR002557">
    <property type="entry name" value="Chitin-bd_dom"/>
</dbReference>
<dbReference type="GO" id="GO:0008061">
    <property type="term" value="F:chitin binding"/>
    <property type="evidence" value="ECO:0007669"/>
    <property type="project" value="InterPro"/>
</dbReference>
<gene>
    <name evidence="2" type="primary">Dwil\GK19152</name>
    <name evidence="2" type="ORF">Dwil_GK19152</name>
</gene>